<evidence type="ECO:0000313" key="3">
    <source>
        <dbReference type="Proteomes" id="UP000288168"/>
    </source>
</evidence>
<feature type="region of interest" description="Disordered" evidence="1">
    <location>
        <begin position="1"/>
        <end position="101"/>
    </location>
</feature>
<name>A0A428NKN9_9HYPO</name>
<accession>A0A428NKN9</accession>
<dbReference type="AlphaFoldDB" id="A0A428NKN9"/>
<dbReference type="OrthoDB" id="4904114at2759"/>
<gene>
    <name evidence="2" type="ORF">CEP54_015849</name>
</gene>
<dbReference type="Proteomes" id="UP000288168">
    <property type="component" value="Unassembled WGS sequence"/>
</dbReference>
<evidence type="ECO:0000256" key="1">
    <source>
        <dbReference type="SAM" id="MobiDB-lite"/>
    </source>
</evidence>
<dbReference type="EMBL" id="NKCI01000425">
    <property type="protein sequence ID" value="RSL41346.1"/>
    <property type="molecule type" value="Genomic_DNA"/>
</dbReference>
<sequence>MSLSSFSSTAGRSTEQRRQDSAAFLDRINAESEQALEPQSLQGRPDQGAQHERIGHRTSAKRPRRQADGSDDTAPPLKRRRTLPSSFRRQYVQDQSLNEDD</sequence>
<keyword evidence="3" id="KW-1185">Reference proteome</keyword>
<reference evidence="2 3" key="1">
    <citation type="submission" date="2017-06" db="EMBL/GenBank/DDBJ databases">
        <title>Comparative genomic analysis of Ambrosia Fusariam Clade fungi.</title>
        <authorList>
            <person name="Stajich J.E."/>
            <person name="Carrillo J."/>
            <person name="Kijimoto T."/>
            <person name="Eskalen A."/>
            <person name="O'Donnell K."/>
            <person name="Kasson M."/>
        </authorList>
    </citation>
    <scope>NUCLEOTIDE SEQUENCE [LARGE SCALE GENOMIC DNA]</scope>
    <source>
        <strain evidence="2 3">NRRL62584</strain>
    </source>
</reference>
<organism evidence="2 3">
    <name type="scientific">Fusarium duplospermum</name>
    <dbReference type="NCBI Taxonomy" id="1325734"/>
    <lineage>
        <taxon>Eukaryota</taxon>
        <taxon>Fungi</taxon>
        <taxon>Dikarya</taxon>
        <taxon>Ascomycota</taxon>
        <taxon>Pezizomycotina</taxon>
        <taxon>Sordariomycetes</taxon>
        <taxon>Hypocreomycetidae</taxon>
        <taxon>Hypocreales</taxon>
        <taxon>Nectriaceae</taxon>
        <taxon>Fusarium</taxon>
        <taxon>Fusarium solani species complex</taxon>
    </lineage>
</organism>
<feature type="compositionally biased region" description="Polar residues" evidence="1">
    <location>
        <begin position="1"/>
        <end position="13"/>
    </location>
</feature>
<comment type="caution">
    <text evidence="2">The sequence shown here is derived from an EMBL/GenBank/DDBJ whole genome shotgun (WGS) entry which is preliminary data.</text>
</comment>
<proteinExistence type="predicted"/>
<protein>
    <submittedName>
        <fullName evidence="2">Uncharacterized protein</fullName>
    </submittedName>
</protein>
<evidence type="ECO:0000313" key="2">
    <source>
        <dbReference type="EMBL" id="RSL41346.1"/>
    </source>
</evidence>
<feature type="compositionally biased region" description="Polar residues" evidence="1">
    <location>
        <begin position="83"/>
        <end position="101"/>
    </location>
</feature>